<dbReference type="AlphaFoldDB" id="A0A0F9LQ17"/>
<keyword evidence="1" id="KW-1133">Transmembrane helix</keyword>
<organism evidence="2">
    <name type="scientific">marine sediment metagenome</name>
    <dbReference type="NCBI Taxonomy" id="412755"/>
    <lineage>
        <taxon>unclassified sequences</taxon>
        <taxon>metagenomes</taxon>
        <taxon>ecological metagenomes</taxon>
    </lineage>
</organism>
<comment type="caution">
    <text evidence="2">The sequence shown here is derived from an EMBL/GenBank/DDBJ whole genome shotgun (WGS) entry which is preliminary data.</text>
</comment>
<proteinExistence type="predicted"/>
<dbReference type="PROSITE" id="PS51257">
    <property type="entry name" value="PROKAR_LIPOPROTEIN"/>
    <property type="match status" value="1"/>
</dbReference>
<evidence type="ECO:0000313" key="2">
    <source>
        <dbReference type="EMBL" id="KKM52769.1"/>
    </source>
</evidence>
<evidence type="ECO:0000256" key="1">
    <source>
        <dbReference type="SAM" id="Phobius"/>
    </source>
</evidence>
<reference evidence="2" key="1">
    <citation type="journal article" date="2015" name="Nature">
        <title>Complex archaea that bridge the gap between prokaryotes and eukaryotes.</title>
        <authorList>
            <person name="Spang A."/>
            <person name="Saw J.H."/>
            <person name="Jorgensen S.L."/>
            <person name="Zaremba-Niedzwiedzka K."/>
            <person name="Martijn J."/>
            <person name="Lind A.E."/>
            <person name="van Eijk R."/>
            <person name="Schleper C."/>
            <person name="Guy L."/>
            <person name="Ettema T.J."/>
        </authorList>
    </citation>
    <scope>NUCLEOTIDE SEQUENCE</scope>
</reference>
<name>A0A0F9LQ17_9ZZZZ</name>
<protein>
    <submittedName>
        <fullName evidence="2">Uncharacterized protein</fullName>
    </submittedName>
</protein>
<keyword evidence="1" id="KW-0472">Membrane</keyword>
<feature type="transmembrane region" description="Helical" evidence="1">
    <location>
        <begin position="38"/>
        <end position="60"/>
    </location>
</feature>
<sequence length="69" mass="7231">MIKKILLWFGFSAFALVALFVLGCYVAAIITCAPTAPLLGTVLLVAIGIVAFPSIAYSLVKLGDCIKEA</sequence>
<keyword evidence="1" id="KW-0812">Transmembrane</keyword>
<gene>
    <name evidence="2" type="ORF">LCGC14_1554580</name>
</gene>
<dbReference type="EMBL" id="LAZR01011932">
    <property type="protein sequence ID" value="KKM52769.1"/>
    <property type="molecule type" value="Genomic_DNA"/>
</dbReference>
<accession>A0A0F9LQ17</accession>